<accession>A0A327MSR6</accession>
<protein>
    <recommendedName>
        <fullName evidence="4">Lipoprotein</fullName>
    </recommendedName>
</protein>
<feature type="chain" id="PRO_5016331363" description="Lipoprotein" evidence="1">
    <location>
        <begin position="24"/>
        <end position="113"/>
    </location>
</feature>
<name>A0A327MSR6_PSEFL</name>
<sequence>MKRYLRFFLIFVISLALPLSGMAGVQAPTEPCPMKTMGMAMMDDMGMDCCNDMKSPTEHGKPCKPGQECKTGGMLQVSISKPAVTVFSPVVLSLISDSVPVSTPSGVWRPPRV</sequence>
<reference evidence="2 3" key="1">
    <citation type="submission" date="2018-06" db="EMBL/GenBank/DDBJ databases">
        <authorList>
            <person name="Zhirakovskaya E."/>
        </authorList>
    </citation>
    <scope>NUCLEOTIDE SEQUENCE [LARGE SCALE GENOMIC DNA]</scope>
    <source>
        <strain evidence="2 3">LY3</strain>
    </source>
</reference>
<keyword evidence="1" id="KW-0732">Signal</keyword>
<dbReference type="AlphaFoldDB" id="A0A327MSR6"/>
<evidence type="ECO:0000313" key="3">
    <source>
        <dbReference type="Proteomes" id="UP000249493"/>
    </source>
</evidence>
<feature type="signal peptide" evidence="1">
    <location>
        <begin position="1"/>
        <end position="23"/>
    </location>
</feature>
<gene>
    <name evidence="2" type="ORF">DOZ80_28990</name>
</gene>
<dbReference type="RefSeq" id="WP_008017079.1">
    <property type="nucleotide sequence ID" value="NZ_QLIN01000019.1"/>
</dbReference>
<evidence type="ECO:0000256" key="1">
    <source>
        <dbReference type="SAM" id="SignalP"/>
    </source>
</evidence>
<comment type="caution">
    <text evidence="2">The sequence shown here is derived from an EMBL/GenBank/DDBJ whole genome shotgun (WGS) entry which is preliminary data.</text>
</comment>
<dbReference type="EMBL" id="QLIN01000019">
    <property type="protein sequence ID" value="RAI63138.1"/>
    <property type="molecule type" value="Genomic_DNA"/>
</dbReference>
<evidence type="ECO:0000313" key="2">
    <source>
        <dbReference type="EMBL" id="RAI63138.1"/>
    </source>
</evidence>
<dbReference type="Proteomes" id="UP000249493">
    <property type="component" value="Unassembled WGS sequence"/>
</dbReference>
<evidence type="ECO:0008006" key="4">
    <source>
        <dbReference type="Google" id="ProtNLM"/>
    </source>
</evidence>
<proteinExistence type="predicted"/>
<organism evidence="2 3">
    <name type="scientific">Pseudomonas fluorescens</name>
    <dbReference type="NCBI Taxonomy" id="294"/>
    <lineage>
        <taxon>Bacteria</taxon>
        <taxon>Pseudomonadati</taxon>
        <taxon>Pseudomonadota</taxon>
        <taxon>Gammaproteobacteria</taxon>
        <taxon>Pseudomonadales</taxon>
        <taxon>Pseudomonadaceae</taxon>
        <taxon>Pseudomonas</taxon>
    </lineage>
</organism>